<dbReference type="AlphaFoldDB" id="S3K838"/>
<dbReference type="InterPro" id="IPR009057">
    <property type="entry name" value="Homeodomain-like_sf"/>
</dbReference>
<evidence type="ECO:0000313" key="2">
    <source>
        <dbReference type="Proteomes" id="UP000014617"/>
    </source>
</evidence>
<sequence length="75" mass="8614">MALASNGQTAIIRTERGLTIADTRITLYDVMDYLKAQYPPKFIRDAFNFTDAQIHAALSYIETHRTEVESEYQEV</sequence>
<organism evidence="1 2">
    <name type="scientific">Microcystis aeruginosa SPC777</name>
    <dbReference type="NCBI Taxonomy" id="482300"/>
    <lineage>
        <taxon>Bacteria</taxon>
        <taxon>Bacillati</taxon>
        <taxon>Cyanobacteriota</taxon>
        <taxon>Cyanophyceae</taxon>
        <taxon>Oscillatoriophycideae</taxon>
        <taxon>Chroococcales</taxon>
        <taxon>Microcystaceae</taxon>
        <taxon>Microcystis</taxon>
    </lineage>
</organism>
<name>S3K838_MICAE</name>
<dbReference type="Proteomes" id="UP000014617">
    <property type="component" value="Unassembled WGS sequence"/>
</dbReference>
<dbReference type="InterPro" id="IPR036388">
    <property type="entry name" value="WH-like_DNA-bd_sf"/>
</dbReference>
<dbReference type="Pfam" id="PF04255">
    <property type="entry name" value="DUF433"/>
    <property type="match status" value="1"/>
</dbReference>
<gene>
    <name evidence="1" type="ORF">MAESPC_02999</name>
</gene>
<comment type="caution">
    <text evidence="1">The sequence shown here is derived from an EMBL/GenBank/DDBJ whole genome shotgun (WGS) entry which is preliminary data.</text>
</comment>
<protein>
    <recommendedName>
        <fullName evidence="3">DUF433 domain-containing protein</fullName>
    </recommendedName>
</protein>
<reference evidence="1 2" key="1">
    <citation type="journal article" date="2013" name="Genome Announc.">
        <title>Draft Genome Sequence of the Brazilian Toxic Bloom-Forming Cyanobacterium Microcystis aeruginosa Strain SPC777.</title>
        <authorList>
            <person name="Fiore M.F."/>
            <person name="Alvarenga D.O."/>
            <person name="Varani A.M."/>
            <person name="Hoff-Risseti C."/>
            <person name="Crespim E."/>
            <person name="Ramos R.T."/>
            <person name="Silva A."/>
            <person name="Schaker P.D."/>
            <person name="Heck K."/>
            <person name="Rigonato J."/>
            <person name="Schneider M.P."/>
        </authorList>
    </citation>
    <scope>NUCLEOTIDE SEQUENCE [LARGE SCALE GENOMIC DNA]</scope>
    <source>
        <strain evidence="2">SPC 777</strain>
    </source>
</reference>
<dbReference type="InterPro" id="IPR007367">
    <property type="entry name" value="DUF433"/>
</dbReference>
<dbReference type="PATRIC" id="fig|482300.6.peg.3349"/>
<evidence type="ECO:0008006" key="3">
    <source>
        <dbReference type="Google" id="ProtNLM"/>
    </source>
</evidence>
<proteinExistence type="predicted"/>
<evidence type="ECO:0000313" key="1">
    <source>
        <dbReference type="EMBL" id="EPF21169.1"/>
    </source>
</evidence>
<dbReference type="SUPFAM" id="SSF46689">
    <property type="entry name" value="Homeodomain-like"/>
    <property type="match status" value="1"/>
</dbReference>
<dbReference type="Gene3D" id="1.10.10.10">
    <property type="entry name" value="Winged helix-like DNA-binding domain superfamily/Winged helix DNA-binding domain"/>
    <property type="match status" value="1"/>
</dbReference>
<dbReference type="EMBL" id="ASZQ01000228">
    <property type="protein sequence ID" value="EPF21169.1"/>
    <property type="molecule type" value="Genomic_DNA"/>
</dbReference>
<accession>S3K838</accession>